<dbReference type="EC" id="3.4.11.10" evidence="8"/>
<dbReference type="Pfam" id="PF00883">
    <property type="entry name" value="Peptidase_M17"/>
    <property type="match status" value="1"/>
</dbReference>
<dbReference type="Pfam" id="PF02789">
    <property type="entry name" value="Peptidase_M17_N"/>
    <property type="match status" value="1"/>
</dbReference>
<feature type="active site" evidence="8">
    <location>
        <position position="352"/>
    </location>
</feature>
<evidence type="ECO:0000256" key="2">
    <source>
        <dbReference type="ARBA" id="ARBA00000967"/>
    </source>
</evidence>
<dbReference type="Gene3D" id="3.40.630.10">
    <property type="entry name" value="Zn peptidases"/>
    <property type="match status" value="1"/>
</dbReference>
<dbReference type="InterPro" id="IPR008283">
    <property type="entry name" value="Peptidase_M17_N"/>
</dbReference>
<dbReference type="GO" id="GO:0004177">
    <property type="term" value="F:aminopeptidase activity"/>
    <property type="evidence" value="ECO:0007669"/>
    <property type="project" value="UniProtKB-KW"/>
</dbReference>
<keyword evidence="8" id="KW-0963">Cytoplasm</keyword>
<keyword evidence="11" id="KW-1185">Reference proteome</keyword>
<comment type="catalytic activity">
    <reaction evidence="2 8">
        <text>Release of an N-terminal amino acid, preferentially leucine, but not glutamic or aspartic acids.</text>
        <dbReference type="EC" id="3.4.11.10"/>
    </reaction>
</comment>
<evidence type="ECO:0000256" key="7">
    <source>
        <dbReference type="ARBA" id="ARBA00049972"/>
    </source>
</evidence>
<comment type="cofactor">
    <cofactor evidence="8">
        <name>Mn(2+)</name>
        <dbReference type="ChEBI" id="CHEBI:29035"/>
    </cofactor>
    <text evidence="8">Binds 2 manganese ions per subunit.</text>
</comment>
<evidence type="ECO:0000256" key="8">
    <source>
        <dbReference type="HAMAP-Rule" id="MF_00181"/>
    </source>
</evidence>
<feature type="binding site" evidence="8">
    <location>
        <position position="289"/>
    </location>
    <ligand>
        <name>Mn(2+)</name>
        <dbReference type="ChEBI" id="CHEBI:29035"/>
        <label>2</label>
    </ligand>
</feature>
<dbReference type="PRINTS" id="PR00481">
    <property type="entry name" value="LAMNOPPTDASE"/>
</dbReference>
<sequence length="502" mass="54386">MFNIKALNEWNNEEVEGLFIGLYEGEKNNSGIVEEIDTALGGNLKQMLKDNRFDGKAKEIFSFHTLGQLKAKKVYVVGLGKKSEANDEQLRSVFASLSKALHADQLQHTGIILDSFSNGEEDYEQLSFLLGEAIELTSYKVADYKEKSNVVEKNLEGVTLFTNEEEASLLEELQAGRVYGSGTNLARALVNTPGNLMTPTDLAQTAKDIAERHGMEIDILEREDMEKLGMGALLAVAQGTEQPPKMIVLKYQGKKEWNDVLAFVGKGLTFDSGGISIKPSLNMHEMKMDMGGAAAVLGAMEIIGQMKPEANVLAVIPSTENLLNGLAMKPGDVITSLSGKTIEVRNTDAEGRLILADGVTYAKHLGADYIVDVATLTGAVIIALGEYTTGAVTNNEEFMEKLLYSAYESGEWVWRLPSFEPYRKMLKTSDVADLNNSPGRPGGSITAGLFVGEFAGETPWVHLDIAGTAWTSKGTETGPKGGTGAMARTLANLAEQFNPNQQ</sequence>
<feature type="binding site" evidence="8">
    <location>
        <position position="348"/>
    </location>
    <ligand>
        <name>Mn(2+)</name>
        <dbReference type="ChEBI" id="CHEBI:29035"/>
        <label>1</label>
    </ligand>
</feature>
<dbReference type="Proteomes" id="UP001148125">
    <property type="component" value="Unassembled WGS sequence"/>
</dbReference>
<dbReference type="EC" id="3.4.11.1" evidence="8"/>
<evidence type="ECO:0000256" key="6">
    <source>
        <dbReference type="ARBA" id="ARBA00022801"/>
    </source>
</evidence>
<dbReference type="InterPro" id="IPR023042">
    <property type="entry name" value="Peptidase_M17_leu_NH2_pept"/>
</dbReference>
<evidence type="ECO:0000256" key="3">
    <source>
        <dbReference type="ARBA" id="ARBA00009528"/>
    </source>
</evidence>
<dbReference type="EMBL" id="JAOTPO010000015">
    <property type="protein sequence ID" value="MDE5415354.1"/>
    <property type="molecule type" value="Genomic_DNA"/>
</dbReference>
<dbReference type="SUPFAM" id="SSF52949">
    <property type="entry name" value="Macro domain-like"/>
    <property type="match status" value="1"/>
</dbReference>
<feature type="binding site" evidence="8">
    <location>
        <position position="350"/>
    </location>
    <ligand>
        <name>Mn(2+)</name>
        <dbReference type="ChEBI" id="CHEBI:29035"/>
        <label>1</label>
    </ligand>
</feature>
<proteinExistence type="inferred from homology"/>
<dbReference type="PROSITE" id="PS00631">
    <property type="entry name" value="CYTOSOL_AP"/>
    <property type="match status" value="1"/>
</dbReference>
<evidence type="ECO:0000256" key="5">
    <source>
        <dbReference type="ARBA" id="ARBA00022670"/>
    </source>
</evidence>
<dbReference type="NCBIfam" id="NF002074">
    <property type="entry name" value="PRK00913.1-4"/>
    <property type="match status" value="1"/>
</dbReference>
<feature type="binding site" evidence="8">
    <location>
        <position position="271"/>
    </location>
    <ligand>
        <name>Mn(2+)</name>
        <dbReference type="ChEBI" id="CHEBI:29035"/>
        <label>2</label>
    </ligand>
</feature>
<dbReference type="InterPro" id="IPR043472">
    <property type="entry name" value="Macro_dom-like"/>
</dbReference>
<feature type="active site" evidence="8">
    <location>
        <position position="278"/>
    </location>
</feature>
<evidence type="ECO:0000256" key="1">
    <source>
        <dbReference type="ARBA" id="ARBA00000135"/>
    </source>
</evidence>
<comment type="caution">
    <text evidence="10">The sequence shown here is derived from an EMBL/GenBank/DDBJ whole genome shotgun (WGS) entry which is preliminary data.</text>
</comment>
<evidence type="ECO:0000259" key="9">
    <source>
        <dbReference type="PROSITE" id="PS00631"/>
    </source>
</evidence>
<comment type="subcellular location">
    <subcellularLocation>
        <location evidence="8">Cytoplasm</location>
    </subcellularLocation>
</comment>
<feature type="binding site" evidence="8">
    <location>
        <position position="350"/>
    </location>
    <ligand>
        <name>Mn(2+)</name>
        <dbReference type="ChEBI" id="CHEBI:29035"/>
        <label>2</label>
    </ligand>
</feature>
<accession>A0ABT5VIS3</accession>
<dbReference type="SUPFAM" id="SSF53187">
    <property type="entry name" value="Zn-dependent exopeptidases"/>
    <property type="match status" value="1"/>
</dbReference>
<dbReference type="RefSeq" id="WP_275119953.1">
    <property type="nucleotide sequence ID" value="NZ_JAOTPO010000015.1"/>
</dbReference>
<dbReference type="CDD" id="cd00433">
    <property type="entry name" value="Peptidase_M17"/>
    <property type="match status" value="1"/>
</dbReference>
<feature type="binding site" evidence="8">
    <location>
        <position position="271"/>
    </location>
    <ligand>
        <name>Mn(2+)</name>
        <dbReference type="ChEBI" id="CHEBI:29035"/>
        <label>1</label>
    </ligand>
</feature>
<dbReference type="PANTHER" id="PTHR11963:SF23">
    <property type="entry name" value="CYTOSOL AMINOPEPTIDASE"/>
    <property type="match status" value="1"/>
</dbReference>
<keyword evidence="6 8" id="KW-0378">Hydrolase</keyword>
<feature type="domain" description="Cytosol aminopeptidase" evidence="9">
    <location>
        <begin position="346"/>
        <end position="353"/>
    </location>
</feature>
<dbReference type="PANTHER" id="PTHR11963">
    <property type="entry name" value="LEUCINE AMINOPEPTIDASE-RELATED"/>
    <property type="match status" value="1"/>
</dbReference>
<evidence type="ECO:0000256" key="4">
    <source>
        <dbReference type="ARBA" id="ARBA00022438"/>
    </source>
</evidence>
<keyword evidence="8" id="KW-0464">Manganese</keyword>
<dbReference type="NCBIfam" id="NF002073">
    <property type="entry name" value="PRK00913.1-2"/>
    <property type="match status" value="1"/>
</dbReference>
<name>A0ABT5VIS3_9BACI</name>
<dbReference type="Gene3D" id="3.40.220.10">
    <property type="entry name" value="Leucine Aminopeptidase, subunit E, domain 1"/>
    <property type="match status" value="1"/>
</dbReference>
<evidence type="ECO:0000313" key="10">
    <source>
        <dbReference type="EMBL" id="MDE5415354.1"/>
    </source>
</evidence>
<feature type="binding site" evidence="8">
    <location>
        <position position="266"/>
    </location>
    <ligand>
        <name>Mn(2+)</name>
        <dbReference type="ChEBI" id="CHEBI:29035"/>
        <label>2</label>
    </ligand>
</feature>
<protein>
    <recommendedName>
        <fullName evidence="8">Probable cytosol aminopeptidase</fullName>
        <ecNumber evidence="8">3.4.11.1</ecNumber>
    </recommendedName>
    <alternativeName>
        <fullName evidence="8">Leucine aminopeptidase</fullName>
        <shortName evidence="8">LAP</shortName>
        <ecNumber evidence="8">3.4.11.10</ecNumber>
    </alternativeName>
    <alternativeName>
        <fullName evidence="8">Leucyl aminopeptidase</fullName>
    </alternativeName>
</protein>
<comment type="function">
    <text evidence="7 8">Presumably involved in the processing and regular turnover of intracellular proteins. Catalyzes the removal of unsubstituted N-terminal amino acids from various peptides.</text>
</comment>
<evidence type="ECO:0000313" key="11">
    <source>
        <dbReference type="Proteomes" id="UP001148125"/>
    </source>
</evidence>
<gene>
    <name evidence="8" type="primary">pepA</name>
    <name evidence="10" type="ORF">N7Z68_18500</name>
</gene>
<dbReference type="NCBIfam" id="NF002083">
    <property type="entry name" value="PRK00913.3-5"/>
    <property type="match status" value="1"/>
</dbReference>
<keyword evidence="5 8" id="KW-0645">Protease</keyword>
<dbReference type="InterPro" id="IPR011356">
    <property type="entry name" value="Leucine_aapep/pepB"/>
</dbReference>
<comment type="similarity">
    <text evidence="3 8">Belongs to the peptidase M17 family.</text>
</comment>
<dbReference type="InterPro" id="IPR000819">
    <property type="entry name" value="Peptidase_M17_C"/>
</dbReference>
<reference evidence="10" key="1">
    <citation type="submission" date="2024-05" db="EMBL/GenBank/DDBJ databases">
        <title>Alkalihalobacillus sp. strain MEB203 novel alkaliphilic bacterium from Lonar Lake, India.</title>
        <authorList>
            <person name="Joshi A."/>
            <person name="Thite S."/>
            <person name="Mengade P."/>
        </authorList>
    </citation>
    <scope>NUCLEOTIDE SEQUENCE</scope>
    <source>
        <strain evidence="10">MEB 203</strain>
    </source>
</reference>
<keyword evidence="8" id="KW-0479">Metal-binding</keyword>
<organism evidence="10 11">
    <name type="scientific">Alkalihalobacterium chitinilyticum</name>
    <dbReference type="NCBI Taxonomy" id="2980103"/>
    <lineage>
        <taxon>Bacteria</taxon>
        <taxon>Bacillati</taxon>
        <taxon>Bacillota</taxon>
        <taxon>Bacilli</taxon>
        <taxon>Bacillales</taxon>
        <taxon>Bacillaceae</taxon>
        <taxon>Alkalihalobacterium</taxon>
    </lineage>
</organism>
<dbReference type="HAMAP" id="MF_00181">
    <property type="entry name" value="Cytosol_peptidase_M17"/>
    <property type="match status" value="1"/>
</dbReference>
<comment type="catalytic activity">
    <reaction evidence="1 8">
        <text>Release of an N-terminal amino acid, Xaa-|-Yaa-, in which Xaa is preferably Leu, but may be other amino acids including Pro although not Arg or Lys, and Yaa may be Pro. Amino acid amides and methyl esters are also readily hydrolyzed, but rates on arylamides are exceedingly low.</text>
        <dbReference type="EC" id="3.4.11.1"/>
    </reaction>
</comment>
<keyword evidence="4 8" id="KW-0031">Aminopeptidase</keyword>